<name>A0A848LAS0_9BACT</name>
<accession>A0A848LAS0</accession>
<evidence type="ECO:0000313" key="2">
    <source>
        <dbReference type="EMBL" id="NMO13411.1"/>
    </source>
</evidence>
<keyword evidence="3" id="KW-1185">Reference proteome</keyword>
<evidence type="ECO:0000256" key="1">
    <source>
        <dbReference type="SAM" id="MobiDB-lite"/>
    </source>
</evidence>
<feature type="region of interest" description="Disordered" evidence="1">
    <location>
        <begin position="22"/>
        <end position="49"/>
    </location>
</feature>
<sequence length="148" mass="16843">MRIVLLLLGGLLLAPGCVVHSRPLPRPAPRPQRPPPPPPPPRPSAMSYDEAVDRGFRECRARRYECKLKEAHRTGNDVWKVKFHAFAPGARGKLHLDFDAYSRNLLRVDENVKARRGDWDDDDWDDDDHGHGHGRGRGKKKGHARHDD</sequence>
<feature type="compositionally biased region" description="Pro residues" evidence="1">
    <location>
        <begin position="24"/>
        <end position="43"/>
    </location>
</feature>
<dbReference type="Proteomes" id="UP000518300">
    <property type="component" value="Unassembled WGS sequence"/>
</dbReference>
<protein>
    <submittedName>
        <fullName evidence="2">Uncharacterized protein</fullName>
    </submittedName>
</protein>
<proteinExistence type="predicted"/>
<reference evidence="2 3" key="1">
    <citation type="submission" date="2020-04" db="EMBL/GenBank/DDBJ databases">
        <title>Draft genome of Pyxidicoccus fallax type strain.</title>
        <authorList>
            <person name="Whitworth D.E."/>
        </authorList>
    </citation>
    <scope>NUCLEOTIDE SEQUENCE [LARGE SCALE GENOMIC DNA]</scope>
    <source>
        <strain evidence="2 3">DSM 14698</strain>
    </source>
</reference>
<comment type="caution">
    <text evidence="2">The sequence shown here is derived from an EMBL/GenBank/DDBJ whole genome shotgun (WGS) entry which is preliminary data.</text>
</comment>
<dbReference type="AlphaFoldDB" id="A0A848LAS0"/>
<dbReference type="EMBL" id="JABBJJ010000002">
    <property type="protein sequence ID" value="NMO13411.1"/>
    <property type="molecule type" value="Genomic_DNA"/>
</dbReference>
<feature type="region of interest" description="Disordered" evidence="1">
    <location>
        <begin position="116"/>
        <end position="148"/>
    </location>
</feature>
<evidence type="ECO:0000313" key="3">
    <source>
        <dbReference type="Proteomes" id="UP000518300"/>
    </source>
</evidence>
<gene>
    <name evidence="2" type="ORF">HG543_00805</name>
</gene>
<organism evidence="2 3">
    <name type="scientific">Pyxidicoccus fallax</name>
    <dbReference type="NCBI Taxonomy" id="394095"/>
    <lineage>
        <taxon>Bacteria</taxon>
        <taxon>Pseudomonadati</taxon>
        <taxon>Myxococcota</taxon>
        <taxon>Myxococcia</taxon>
        <taxon>Myxococcales</taxon>
        <taxon>Cystobacterineae</taxon>
        <taxon>Myxococcaceae</taxon>
        <taxon>Pyxidicoccus</taxon>
    </lineage>
</organism>
<feature type="compositionally biased region" description="Basic residues" evidence="1">
    <location>
        <begin position="132"/>
        <end position="148"/>
    </location>
</feature>